<evidence type="ECO:0000256" key="8">
    <source>
        <dbReference type="ARBA" id="ARBA00048596"/>
    </source>
</evidence>
<dbReference type="EC" id="2.7.2.7" evidence="9"/>
<keyword evidence="3 9" id="KW-0963">Cytoplasm</keyword>
<keyword evidence="7 9" id="KW-0067">ATP-binding</keyword>
<evidence type="ECO:0000256" key="5">
    <source>
        <dbReference type="ARBA" id="ARBA00022741"/>
    </source>
</evidence>
<comment type="subcellular location">
    <subcellularLocation>
        <location evidence="1 9">Cytoplasm</location>
    </subcellularLocation>
</comment>
<dbReference type="GO" id="GO:0006083">
    <property type="term" value="P:acetate metabolic process"/>
    <property type="evidence" value="ECO:0007669"/>
    <property type="project" value="TreeGrafter"/>
</dbReference>
<dbReference type="PROSITE" id="PS01075">
    <property type="entry name" value="ACETATE_KINASE_1"/>
    <property type="match status" value="1"/>
</dbReference>
<dbReference type="InterPro" id="IPR043129">
    <property type="entry name" value="ATPase_NBD"/>
</dbReference>
<dbReference type="AlphaFoldDB" id="A0A7X8SJG7"/>
<evidence type="ECO:0000256" key="6">
    <source>
        <dbReference type="ARBA" id="ARBA00022777"/>
    </source>
</evidence>
<protein>
    <recommendedName>
        <fullName evidence="9">Probable butyrate kinase</fullName>
        <shortName evidence="9">BK</shortName>
        <ecNumber evidence="9">2.7.2.7</ecNumber>
    </recommendedName>
    <alternativeName>
        <fullName evidence="9">Branched-chain carboxylic acid kinase</fullName>
    </alternativeName>
</protein>
<proteinExistence type="inferred from homology"/>
<evidence type="ECO:0000256" key="7">
    <source>
        <dbReference type="ARBA" id="ARBA00022840"/>
    </source>
</evidence>
<dbReference type="Gene3D" id="3.30.420.40">
    <property type="match status" value="2"/>
</dbReference>
<keyword evidence="12" id="KW-1185">Reference proteome</keyword>
<dbReference type="RefSeq" id="WP_168882032.1">
    <property type="nucleotide sequence ID" value="NZ_JABAIL010000002.1"/>
</dbReference>
<keyword evidence="6 9" id="KW-0418">Kinase</keyword>
<sequence length="359" mass="39319">MSHKILVINPGSTSTKVAVYDGENELYTQTLRHSTEELNKFQEEDEQLNFRKQKVIEFLKEKSVALSDLDIVMARGGLSKPIESGVYLVDEDLLHDLKETPRKHASNWAAKIAFDIAQEGNVQACIADPVVVDELSDVARISGHPKFPKVSVFHALNQKAVARSYAKKINKSYDELRLIVVHLGGGISVGAHLLGKVVDVNQALDGSGPFSPERSGSLPVGDVIRAAFSGAYTQEEMISMLVGKGGMTAYLGTNDAKEIEDKAKVGEEEELAVMEALIYQVAKEICSMTVPLENKVDAILITGGMAYGKWLTDKITEKVAHIADVEIFPGEDEMWALALNGNRVLNNETTPKRYGSTEF</sequence>
<reference evidence="11 12" key="1">
    <citation type="submission" date="2020-04" db="EMBL/GenBank/DDBJ databases">
        <title>Flammeovirga sp. SR4, a novel species isolated from seawater.</title>
        <authorList>
            <person name="Wang X."/>
        </authorList>
    </citation>
    <scope>NUCLEOTIDE SEQUENCE [LARGE SCALE GENOMIC DNA]</scope>
    <source>
        <strain evidence="11 12">SR4</strain>
    </source>
</reference>
<accession>A0A7X8SJG7</accession>
<comment type="catalytic activity">
    <reaction evidence="8 9">
        <text>butanoate + ATP = butanoyl phosphate + ADP</text>
        <dbReference type="Rhea" id="RHEA:13585"/>
        <dbReference type="ChEBI" id="CHEBI:17968"/>
        <dbReference type="ChEBI" id="CHEBI:30616"/>
        <dbReference type="ChEBI" id="CHEBI:58079"/>
        <dbReference type="ChEBI" id="CHEBI:456216"/>
        <dbReference type="EC" id="2.7.2.7"/>
    </reaction>
</comment>
<dbReference type="HAMAP" id="MF_00542">
    <property type="entry name" value="Butyrate_kinase"/>
    <property type="match status" value="1"/>
</dbReference>
<keyword evidence="4 9" id="KW-0808">Transferase</keyword>
<dbReference type="PRINTS" id="PR00471">
    <property type="entry name" value="ACETATEKNASE"/>
</dbReference>
<dbReference type="NCBIfam" id="NF002834">
    <property type="entry name" value="PRK03011.1-5"/>
    <property type="match status" value="1"/>
</dbReference>
<evidence type="ECO:0000256" key="1">
    <source>
        <dbReference type="ARBA" id="ARBA00004496"/>
    </source>
</evidence>
<evidence type="ECO:0000256" key="3">
    <source>
        <dbReference type="ARBA" id="ARBA00022490"/>
    </source>
</evidence>
<dbReference type="PIRSF" id="PIRSF036458">
    <property type="entry name" value="Butyrate_kin"/>
    <property type="match status" value="1"/>
</dbReference>
<dbReference type="InterPro" id="IPR000890">
    <property type="entry name" value="Aliphatic_acid_kin_short-chain"/>
</dbReference>
<comment type="caution">
    <text evidence="11">The sequence shown here is derived from an EMBL/GenBank/DDBJ whole genome shotgun (WGS) entry which is preliminary data.</text>
</comment>
<comment type="similarity">
    <text evidence="2 9 10">Belongs to the acetokinase family.</text>
</comment>
<dbReference type="PROSITE" id="PS01076">
    <property type="entry name" value="ACETATE_KINASE_2"/>
    <property type="match status" value="1"/>
</dbReference>
<organism evidence="11 12">
    <name type="scientific">Flammeovirga agarivorans</name>
    <dbReference type="NCBI Taxonomy" id="2726742"/>
    <lineage>
        <taxon>Bacteria</taxon>
        <taxon>Pseudomonadati</taxon>
        <taxon>Bacteroidota</taxon>
        <taxon>Cytophagia</taxon>
        <taxon>Cytophagales</taxon>
        <taxon>Flammeovirgaceae</taxon>
        <taxon>Flammeovirga</taxon>
    </lineage>
</organism>
<dbReference type="CDD" id="cd24011">
    <property type="entry name" value="ASKHA_NBD_BK"/>
    <property type="match status" value="1"/>
</dbReference>
<dbReference type="PANTHER" id="PTHR21060">
    <property type="entry name" value="ACETATE KINASE"/>
    <property type="match status" value="1"/>
</dbReference>
<evidence type="ECO:0000256" key="4">
    <source>
        <dbReference type="ARBA" id="ARBA00022679"/>
    </source>
</evidence>
<dbReference type="GO" id="GO:0005524">
    <property type="term" value="F:ATP binding"/>
    <property type="evidence" value="ECO:0007669"/>
    <property type="project" value="UniProtKB-KW"/>
</dbReference>
<evidence type="ECO:0000313" key="11">
    <source>
        <dbReference type="EMBL" id="NLR91341.1"/>
    </source>
</evidence>
<keyword evidence="5 9" id="KW-0547">Nucleotide-binding</keyword>
<gene>
    <name evidence="9 11" type="primary">buk</name>
    <name evidence="11" type="ORF">HGP29_08995</name>
</gene>
<evidence type="ECO:0000256" key="9">
    <source>
        <dbReference type="HAMAP-Rule" id="MF_00542"/>
    </source>
</evidence>
<dbReference type="SUPFAM" id="SSF53067">
    <property type="entry name" value="Actin-like ATPase domain"/>
    <property type="match status" value="2"/>
</dbReference>
<dbReference type="GO" id="GO:0008776">
    <property type="term" value="F:acetate kinase activity"/>
    <property type="evidence" value="ECO:0007669"/>
    <property type="project" value="TreeGrafter"/>
</dbReference>
<dbReference type="GO" id="GO:0047761">
    <property type="term" value="F:butyrate kinase activity"/>
    <property type="evidence" value="ECO:0007669"/>
    <property type="project" value="UniProtKB-UniRule"/>
</dbReference>
<dbReference type="InterPro" id="IPR023865">
    <property type="entry name" value="Aliphatic_acid_kinase_CS"/>
</dbReference>
<evidence type="ECO:0000256" key="2">
    <source>
        <dbReference type="ARBA" id="ARBA00008748"/>
    </source>
</evidence>
<dbReference type="NCBIfam" id="TIGR02707">
    <property type="entry name" value="butyr_kinase"/>
    <property type="match status" value="1"/>
</dbReference>
<name>A0A7X8SJG7_9BACT</name>
<dbReference type="GO" id="GO:0005737">
    <property type="term" value="C:cytoplasm"/>
    <property type="evidence" value="ECO:0007669"/>
    <property type="project" value="UniProtKB-SubCell"/>
</dbReference>
<dbReference type="Proteomes" id="UP000585050">
    <property type="component" value="Unassembled WGS sequence"/>
</dbReference>
<evidence type="ECO:0000313" key="12">
    <source>
        <dbReference type="Proteomes" id="UP000585050"/>
    </source>
</evidence>
<dbReference type="EMBL" id="JABAIL010000002">
    <property type="protein sequence ID" value="NLR91341.1"/>
    <property type="molecule type" value="Genomic_DNA"/>
</dbReference>
<evidence type="ECO:0000256" key="10">
    <source>
        <dbReference type="RuleBase" id="RU003835"/>
    </source>
</evidence>
<dbReference type="InterPro" id="IPR011245">
    <property type="entry name" value="Butyrate_kin"/>
</dbReference>
<dbReference type="Pfam" id="PF00871">
    <property type="entry name" value="Acetate_kinase"/>
    <property type="match status" value="1"/>
</dbReference>
<dbReference type="PANTHER" id="PTHR21060:SF3">
    <property type="entry name" value="BUTYRATE KINASE 2-RELATED"/>
    <property type="match status" value="1"/>
</dbReference>